<name>A0A8H3HGL2_9AGAM</name>
<feature type="chain" id="PRO_5034621440" description="Secreted protein" evidence="1">
    <location>
        <begin position="21"/>
        <end position="187"/>
    </location>
</feature>
<evidence type="ECO:0000313" key="2">
    <source>
        <dbReference type="EMBL" id="CAE6506283.1"/>
    </source>
</evidence>
<protein>
    <recommendedName>
        <fullName evidence="4">Secreted protein</fullName>
    </recommendedName>
</protein>
<evidence type="ECO:0008006" key="4">
    <source>
        <dbReference type="Google" id="ProtNLM"/>
    </source>
</evidence>
<reference evidence="2" key="1">
    <citation type="submission" date="2021-01" db="EMBL/GenBank/DDBJ databases">
        <authorList>
            <person name="Kaushik A."/>
        </authorList>
    </citation>
    <scope>NUCLEOTIDE SEQUENCE</scope>
    <source>
        <strain evidence="2">AG6-10EEA</strain>
    </source>
</reference>
<organism evidence="2 3">
    <name type="scientific">Rhizoctonia solani</name>
    <dbReference type="NCBI Taxonomy" id="456999"/>
    <lineage>
        <taxon>Eukaryota</taxon>
        <taxon>Fungi</taxon>
        <taxon>Dikarya</taxon>
        <taxon>Basidiomycota</taxon>
        <taxon>Agaricomycotina</taxon>
        <taxon>Agaricomycetes</taxon>
        <taxon>Cantharellales</taxon>
        <taxon>Ceratobasidiaceae</taxon>
        <taxon>Rhizoctonia</taxon>
    </lineage>
</organism>
<accession>A0A8H3HGL2</accession>
<feature type="signal peptide" evidence="1">
    <location>
        <begin position="1"/>
        <end position="20"/>
    </location>
</feature>
<dbReference type="AlphaFoldDB" id="A0A8H3HGL2"/>
<dbReference type="Proteomes" id="UP000663853">
    <property type="component" value="Unassembled WGS sequence"/>
</dbReference>
<gene>
    <name evidence="2" type="ORF">RDB_LOCUS120224</name>
</gene>
<keyword evidence="1" id="KW-0732">Signal</keyword>
<evidence type="ECO:0000313" key="3">
    <source>
        <dbReference type="Proteomes" id="UP000663853"/>
    </source>
</evidence>
<evidence type="ECO:0000256" key="1">
    <source>
        <dbReference type="SAM" id="SignalP"/>
    </source>
</evidence>
<comment type="caution">
    <text evidence="2">The sequence shown here is derived from an EMBL/GenBank/DDBJ whole genome shotgun (WGS) entry which is preliminary data.</text>
</comment>
<proteinExistence type="predicted"/>
<dbReference type="EMBL" id="CAJMXA010003601">
    <property type="protein sequence ID" value="CAE6506283.1"/>
    <property type="molecule type" value="Genomic_DNA"/>
</dbReference>
<sequence>MGKLWPAIIALRSLLTFSLPHVSRLVCTLPFTVDSTTAGASTLTGIRIATNERLERRSRFAPASLTWLSSLHCCIACPSDVLCFGAQYSRPTRQSNIIGPIDNPYASLHILSYVFALLYLHIADAPTTMLFVSRIIVAGAILASVRESARANPTTETRFSGYLMHQSCPPTFMDLGEMLIDAGRAPN</sequence>